<dbReference type="RefSeq" id="WP_136574380.1">
    <property type="nucleotide sequence ID" value="NZ_STFG01000019.1"/>
</dbReference>
<name>A0A4S8EUV3_9BURK</name>
<dbReference type="SUPFAM" id="SSF56935">
    <property type="entry name" value="Porins"/>
    <property type="match status" value="1"/>
</dbReference>
<dbReference type="GO" id="GO:0046930">
    <property type="term" value="C:pore complex"/>
    <property type="evidence" value="ECO:0007669"/>
    <property type="project" value="UniProtKB-KW"/>
</dbReference>
<dbReference type="InterPro" id="IPR050298">
    <property type="entry name" value="Gram-neg_bact_OMP"/>
</dbReference>
<dbReference type="InterPro" id="IPR002299">
    <property type="entry name" value="Porin_Neis"/>
</dbReference>
<comment type="subunit">
    <text evidence="2">Homotrimer.</text>
</comment>
<keyword evidence="5" id="KW-0812">Transmembrane</keyword>
<evidence type="ECO:0000313" key="13">
    <source>
        <dbReference type="EMBL" id="THT98667.1"/>
    </source>
</evidence>
<dbReference type="Pfam" id="PF13609">
    <property type="entry name" value="Porin_4"/>
    <property type="match status" value="1"/>
</dbReference>
<comment type="subcellular location">
    <subcellularLocation>
        <location evidence="1">Cell outer membrane</location>
        <topology evidence="1">Multi-pass membrane protein</topology>
    </subcellularLocation>
</comment>
<evidence type="ECO:0000256" key="11">
    <source>
        <dbReference type="SAM" id="SignalP"/>
    </source>
</evidence>
<dbReference type="InterPro" id="IPR033900">
    <property type="entry name" value="Gram_neg_porin_domain"/>
</dbReference>
<organism evidence="13 14">
    <name type="scientific">Lampropedia puyangensis</name>
    <dbReference type="NCBI Taxonomy" id="1330072"/>
    <lineage>
        <taxon>Bacteria</taxon>
        <taxon>Pseudomonadati</taxon>
        <taxon>Pseudomonadota</taxon>
        <taxon>Betaproteobacteria</taxon>
        <taxon>Burkholderiales</taxon>
        <taxon>Comamonadaceae</taxon>
        <taxon>Lampropedia</taxon>
    </lineage>
</organism>
<keyword evidence="6 11" id="KW-0732">Signal</keyword>
<dbReference type="EMBL" id="STFG01000019">
    <property type="protein sequence ID" value="THT98667.1"/>
    <property type="molecule type" value="Genomic_DNA"/>
</dbReference>
<keyword evidence="14" id="KW-1185">Reference proteome</keyword>
<sequence>MHKRVGLGVLLLSLSVSAFAQSAVTIYGRVNTTVESSKLSGDSAQNQMRNNGSNLGFLGEEDLGAGLKAGFQFERDIDSTDGASAGYEAQSEVWLGGDWGRIRLGNYGGQSFKTIVEAVSLHNDNVGTSADWLFADVMPADHHIGYVSPDIGGLVLELGYSTKDDRQAVDGTRKNAYEAIANYDWGNWSLAAAYAKYGDANQWSLRALYAMGDFLFGGYYQRDKNGLLPDAGNRNNYRFVGIYTLGANEIHLNAGYADDYSNQSGSGATQWTVAWNHNLSKRTKIYAQYTALNNRRNGLYGEDLGVHTPGQDFRSFGVGLRHYF</sequence>
<keyword evidence="10" id="KW-0998">Cell outer membrane</keyword>
<keyword evidence="7" id="KW-0406">Ion transport</keyword>
<dbReference type="Gene3D" id="2.40.160.10">
    <property type="entry name" value="Porin"/>
    <property type="match status" value="1"/>
</dbReference>
<feature type="chain" id="PRO_5020419287" evidence="11">
    <location>
        <begin position="21"/>
        <end position="324"/>
    </location>
</feature>
<dbReference type="AlphaFoldDB" id="A0A4S8EUV3"/>
<evidence type="ECO:0000256" key="1">
    <source>
        <dbReference type="ARBA" id="ARBA00004571"/>
    </source>
</evidence>
<evidence type="ECO:0000256" key="5">
    <source>
        <dbReference type="ARBA" id="ARBA00022692"/>
    </source>
</evidence>
<feature type="domain" description="Porin" evidence="12">
    <location>
        <begin position="11"/>
        <end position="296"/>
    </location>
</feature>
<evidence type="ECO:0000256" key="4">
    <source>
        <dbReference type="ARBA" id="ARBA00022452"/>
    </source>
</evidence>
<protein>
    <submittedName>
        <fullName evidence="13">Porin</fullName>
    </submittedName>
</protein>
<dbReference type="Proteomes" id="UP000308917">
    <property type="component" value="Unassembled WGS sequence"/>
</dbReference>
<reference evidence="13 14" key="1">
    <citation type="journal article" date="2015" name="Antonie Van Leeuwenhoek">
        <title>Lampropedia puyangensis sp. nov., isolated from symptomatic bark of Populus ? euramericana canker and emended description of Lampropedia hyalina (Ehrenberg 1832) Lee et al. 2004.</title>
        <authorList>
            <person name="Li Y."/>
            <person name="Wang T."/>
            <person name="Piao C.G."/>
            <person name="Wang L.F."/>
            <person name="Tian G.Z."/>
            <person name="Zhu T.H."/>
            <person name="Guo M.W."/>
        </authorList>
    </citation>
    <scope>NUCLEOTIDE SEQUENCE [LARGE SCALE GENOMIC DNA]</scope>
    <source>
        <strain evidence="13 14">2-bin</strain>
    </source>
</reference>
<keyword evidence="9" id="KW-0472">Membrane</keyword>
<evidence type="ECO:0000256" key="8">
    <source>
        <dbReference type="ARBA" id="ARBA00023114"/>
    </source>
</evidence>
<evidence type="ECO:0000256" key="2">
    <source>
        <dbReference type="ARBA" id="ARBA00011233"/>
    </source>
</evidence>
<evidence type="ECO:0000256" key="9">
    <source>
        <dbReference type="ARBA" id="ARBA00023136"/>
    </source>
</evidence>
<evidence type="ECO:0000256" key="6">
    <source>
        <dbReference type="ARBA" id="ARBA00022729"/>
    </source>
</evidence>
<dbReference type="PANTHER" id="PTHR34501">
    <property type="entry name" value="PROTEIN YDDL-RELATED"/>
    <property type="match status" value="1"/>
</dbReference>
<evidence type="ECO:0000256" key="10">
    <source>
        <dbReference type="ARBA" id="ARBA00023237"/>
    </source>
</evidence>
<keyword evidence="3" id="KW-0813">Transport</keyword>
<dbReference type="InterPro" id="IPR023614">
    <property type="entry name" value="Porin_dom_sf"/>
</dbReference>
<dbReference type="GO" id="GO:0009279">
    <property type="term" value="C:cell outer membrane"/>
    <property type="evidence" value="ECO:0007669"/>
    <property type="project" value="UniProtKB-SubCell"/>
</dbReference>
<evidence type="ECO:0000256" key="7">
    <source>
        <dbReference type="ARBA" id="ARBA00023065"/>
    </source>
</evidence>
<comment type="caution">
    <text evidence="13">The sequence shown here is derived from an EMBL/GenBank/DDBJ whole genome shotgun (WGS) entry which is preliminary data.</text>
</comment>
<dbReference type="OrthoDB" id="6975458at2"/>
<feature type="signal peptide" evidence="11">
    <location>
        <begin position="1"/>
        <end position="20"/>
    </location>
</feature>
<gene>
    <name evidence="13" type="ORF">E9531_13925</name>
</gene>
<dbReference type="CDD" id="cd00342">
    <property type="entry name" value="gram_neg_porins"/>
    <property type="match status" value="1"/>
</dbReference>
<evidence type="ECO:0000313" key="14">
    <source>
        <dbReference type="Proteomes" id="UP000308917"/>
    </source>
</evidence>
<keyword evidence="4" id="KW-1134">Transmembrane beta strand</keyword>
<dbReference type="PRINTS" id="PR00184">
    <property type="entry name" value="NEISSPPORIN"/>
</dbReference>
<keyword evidence="8" id="KW-0626">Porin</keyword>
<proteinExistence type="predicted"/>
<dbReference type="GO" id="GO:0006811">
    <property type="term" value="P:monoatomic ion transport"/>
    <property type="evidence" value="ECO:0007669"/>
    <property type="project" value="UniProtKB-KW"/>
</dbReference>
<dbReference type="GO" id="GO:0015288">
    <property type="term" value="F:porin activity"/>
    <property type="evidence" value="ECO:0007669"/>
    <property type="project" value="UniProtKB-KW"/>
</dbReference>
<accession>A0A4S8EUV3</accession>
<dbReference type="PANTHER" id="PTHR34501:SF9">
    <property type="entry name" value="MAJOR OUTER MEMBRANE PROTEIN P.IA"/>
    <property type="match status" value="1"/>
</dbReference>
<evidence type="ECO:0000256" key="3">
    <source>
        <dbReference type="ARBA" id="ARBA00022448"/>
    </source>
</evidence>
<evidence type="ECO:0000259" key="12">
    <source>
        <dbReference type="Pfam" id="PF13609"/>
    </source>
</evidence>